<dbReference type="InterPro" id="IPR055354">
    <property type="entry name" value="DUF7507"/>
</dbReference>
<evidence type="ECO:0000259" key="1">
    <source>
        <dbReference type="Pfam" id="PF24346"/>
    </source>
</evidence>
<keyword evidence="3" id="KW-1185">Reference proteome</keyword>
<protein>
    <recommendedName>
        <fullName evidence="1">DUF7507 domain-containing protein</fullName>
    </recommendedName>
</protein>
<comment type="caution">
    <text evidence="2">The sequence shown here is derived from an EMBL/GenBank/DDBJ whole genome shotgun (WGS) entry which is preliminary data.</text>
</comment>
<dbReference type="Pfam" id="PF24346">
    <property type="entry name" value="DUF7507"/>
    <property type="match status" value="1"/>
</dbReference>
<proteinExistence type="predicted"/>
<evidence type="ECO:0000313" key="3">
    <source>
        <dbReference type="Proteomes" id="UP001500751"/>
    </source>
</evidence>
<reference evidence="3" key="1">
    <citation type="journal article" date="2019" name="Int. J. Syst. Evol. Microbiol.">
        <title>The Global Catalogue of Microorganisms (GCM) 10K type strain sequencing project: providing services to taxonomists for standard genome sequencing and annotation.</title>
        <authorList>
            <consortium name="The Broad Institute Genomics Platform"/>
            <consortium name="The Broad Institute Genome Sequencing Center for Infectious Disease"/>
            <person name="Wu L."/>
            <person name="Ma J."/>
        </authorList>
    </citation>
    <scope>NUCLEOTIDE SEQUENCE [LARGE SCALE GENOMIC DNA]</scope>
    <source>
        <strain evidence="3">JCM 16014</strain>
    </source>
</reference>
<dbReference type="EMBL" id="BAAAQN010000025">
    <property type="protein sequence ID" value="GAA2037519.1"/>
    <property type="molecule type" value="Genomic_DNA"/>
</dbReference>
<name>A0ABP5G228_9ACTN</name>
<evidence type="ECO:0000313" key="2">
    <source>
        <dbReference type="EMBL" id="GAA2037519.1"/>
    </source>
</evidence>
<feature type="domain" description="DUF7507" evidence="1">
    <location>
        <begin position="10"/>
        <end position="55"/>
    </location>
</feature>
<organism evidence="2 3">
    <name type="scientific">Catenulispora yoronensis</name>
    <dbReference type="NCBI Taxonomy" id="450799"/>
    <lineage>
        <taxon>Bacteria</taxon>
        <taxon>Bacillati</taxon>
        <taxon>Actinomycetota</taxon>
        <taxon>Actinomycetes</taxon>
        <taxon>Catenulisporales</taxon>
        <taxon>Catenulisporaceae</taxon>
        <taxon>Catenulispora</taxon>
    </lineage>
</organism>
<sequence>MTPRAGLNLAVTCPADILVPGARMTCTSAPYTVTEADIRAGSIGDQAVVVGRAPTPPGGSVEAHSNRLVLPVRATLPGTGATHLLDQAEAACAAVVLGLAMIAAARRRHAGRAG</sequence>
<dbReference type="Proteomes" id="UP001500751">
    <property type="component" value="Unassembled WGS sequence"/>
</dbReference>
<accession>A0ABP5G228</accession>
<gene>
    <name evidence="2" type="ORF">GCM10009839_43470</name>
</gene>